<dbReference type="InterPro" id="IPR018631">
    <property type="entry name" value="AAA-ATPase-like_dom"/>
</dbReference>
<organism evidence="2 3">
    <name type="scientific">Clostridium innocuum</name>
    <dbReference type="NCBI Taxonomy" id="1522"/>
    <lineage>
        <taxon>Bacteria</taxon>
        <taxon>Bacillati</taxon>
        <taxon>Bacillota</taxon>
        <taxon>Clostridia</taxon>
        <taxon>Eubacteriales</taxon>
        <taxon>Clostridiaceae</taxon>
        <taxon>Clostridium</taxon>
    </lineage>
</organism>
<dbReference type="InterPro" id="IPR012547">
    <property type="entry name" value="PDDEXK_9"/>
</dbReference>
<name>A0A099I8V4_CLOIN</name>
<dbReference type="EMBL" id="JQIF01000023">
    <property type="protein sequence ID" value="KGJ54006.1"/>
    <property type="molecule type" value="Genomic_DNA"/>
</dbReference>
<dbReference type="AlphaFoldDB" id="A0A099I8V4"/>
<protein>
    <recommendedName>
        <fullName evidence="1">AAA-ATPase-like domain-containing protein</fullName>
    </recommendedName>
</protein>
<accession>A0A099I8V4</accession>
<dbReference type="Pfam" id="PF08011">
    <property type="entry name" value="PDDEXK_9"/>
    <property type="match status" value="1"/>
</dbReference>
<evidence type="ECO:0000313" key="3">
    <source>
        <dbReference type="Proteomes" id="UP000030008"/>
    </source>
</evidence>
<sequence length="559" mass="65455">MKRLPIGIEDFKELIDKDCYYVDKTSFITDIINEKVALYTRPRRFGKTLNMSMLYYFFSMKQKDNAYLFNDMDIVNHTDSLQYQNQYPVIFITLKDMKKHTFENQKAMFAILIQDIVRKNQELLESEELNTFDKEQLIAYYRRTQSDVDLQNALKFLCGCLKQHYHKDVILLIDEYDVPLQSAYLKGYYDEMADFLSGMFSAALKTNDALEKGILTGCLRIAKESIFTGLNNFSVYSISEDQSSTFFGFTPKETITFLEHYDLKSYEQTIKEWYDGYLFGNKEIYNPWSVLKYVQKIRQGNDTPESFWANTSGNDIIYQYIQRANSHMREDFDLLTSGKMIEKAIKHELTYREMDKIQNIYSFLLFTGYLKVIKCIDEEKSIYQLMIPNKEINRIYILIFEEWFQEQTEAHAENFAEALLKEDIETANKIVNDLLFTSISYFDYDEKFYHGILIGLLCNYRIMSNQESGLGRFDIAVAPRSLSDRGMILELKTATSLAELKNTAKQACMQIKDKQYIEGMLAEGYEDIIGYGIAFYKKFCVIEALKDSTDTIVNDTSIQ</sequence>
<proteinExistence type="predicted"/>
<gene>
    <name evidence="2" type="ORF">CIAN88_05515</name>
</gene>
<dbReference type="Proteomes" id="UP000030008">
    <property type="component" value="Unassembled WGS sequence"/>
</dbReference>
<evidence type="ECO:0000313" key="2">
    <source>
        <dbReference type="EMBL" id="KGJ54006.1"/>
    </source>
</evidence>
<dbReference type="PANTHER" id="PTHR34825">
    <property type="entry name" value="CONSERVED PROTEIN, WITH A WEAK D-GALACTARATE DEHYDRATASE/ALTRONATE HYDROLASE DOMAIN"/>
    <property type="match status" value="1"/>
</dbReference>
<reference evidence="2 3" key="1">
    <citation type="submission" date="2014-08" db="EMBL/GenBank/DDBJ databases">
        <title>Clostridium innocuum, an unnegligible vancomycin-resistant pathogen causing extra-intestinal infections.</title>
        <authorList>
            <person name="Feng Y."/>
            <person name="Chiu C.-H."/>
        </authorList>
    </citation>
    <scope>NUCLEOTIDE SEQUENCE [LARGE SCALE GENOMIC DNA]</scope>
    <source>
        <strain evidence="2 3">AN88</strain>
    </source>
</reference>
<feature type="domain" description="AAA-ATPase-like" evidence="1">
    <location>
        <begin position="5"/>
        <end position="227"/>
    </location>
</feature>
<dbReference type="PANTHER" id="PTHR34825:SF1">
    <property type="entry name" value="AAA-ATPASE-LIKE DOMAIN-CONTAINING PROTEIN"/>
    <property type="match status" value="1"/>
</dbReference>
<comment type="caution">
    <text evidence="2">The sequence shown here is derived from an EMBL/GenBank/DDBJ whole genome shotgun (WGS) entry which is preliminary data.</text>
</comment>
<dbReference type="Pfam" id="PF09820">
    <property type="entry name" value="AAA-ATPase_like"/>
    <property type="match status" value="1"/>
</dbReference>
<evidence type="ECO:0000259" key="1">
    <source>
        <dbReference type="Pfam" id="PF09820"/>
    </source>
</evidence>
<dbReference type="RefSeq" id="WP_044904529.1">
    <property type="nucleotide sequence ID" value="NZ_JQIF01000023.1"/>
</dbReference>